<feature type="domain" description="VRR-NUC" evidence="4">
    <location>
        <begin position="1"/>
        <end position="90"/>
    </location>
</feature>
<evidence type="ECO:0000256" key="1">
    <source>
        <dbReference type="ARBA" id="ARBA00001946"/>
    </source>
</evidence>
<dbReference type="GO" id="GO:0016788">
    <property type="term" value="F:hydrolase activity, acting on ester bonds"/>
    <property type="evidence" value="ECO:0007669"/>
    <property type="project" value="InterPro"/>
</dbReference>
<dbReference type="InterPro" id="IPR011856">
    <property type="entry name" value="tRNA_endonuc-like_dom_sf"/>
</dbReference>
<comment type="cofactor">
    <cofactor evidence="1">
        <name>Mg(2+)</name>
        <dbReference type="ChEBI" id="CHEBI:18420"/>
    </cofactor>
</comment>
<name>A0A6J5LD22_9CAUD</name>
<gene>
    <name evidence="5" type="ORF">UFOVP123_70</name>
</gene>
<evidence type="ECO:0000256" key="3">
    <source>
        <dbReference type="ARBA" id="ARBA00022801"/>
    </source>
</evidence>
<dbReference type="Gene3D" id="3.40.1350.10">
    <property type="match status" value="1"/>
</dbReference>
<dbReference type="EMBL" id="LR796244">
    <property type="protein sequence ID" value="CAB4131233.1"/>
    <property type="molecule type" value="Genomic_DNA"/>
</dbReference>
<dbReference type="SMART" id="SM00990">
    <property type="entry name" value="VRR_NUC"/>
    <property type="match status" value="1"/>
</dbReference>
<evidence type="ECO:0000259" key="4">
    <source>
        <dbReference type="SMART" id="SM00990"/>
    </source>
</evidence>
<dbReference type="GO" id="GO:0004518">
    <property type="term" value="F:nuclease activity"/>
    <property type="evidence" value="ECO:0007669"/>
    <property type="project" value="UniProtKB-KW"/>
</dbReference>
<accession>A0A6J5LD22</accession>
<sequence>MAEKKIEEDFCTKVKAKGGLAFKWTSPGTAGVMDRIAFLPVPPEHQEIVNRYVKLVELKDKNKRPEPLQERIAGWLRERGYQVHCSDSKERNAEVLR</sequence>
<dbReference type="InterPro" id="IPR014883">
    <property type="entry name" value="VRR_NUC"/>
</dbReference>
<evidence type="ECO:0000313" key="5">
    <source>
        <dbReference type="EMBL" id="CAB4131233.1"/>
    </source>
</evidence>
<keyword evidence="3" id="KW-0378">Hydrolase</keyword>
<evidence type="ECO:0000256" key="2">
    <source>
        <dbReference type="ARBA" id="ARBA00022722"/>
    </source>
</evidence>
<proteinExistence type="predicted"/>
<reference evidence="5" key="1">
    <citation type="submission" date="2020-04" db="EMBL/GenBank/DDBJ databases">
        <authorList>
            <person name="Chiriac C."/>
            <person name="Salcher M."/>
            <person name="Ghai R."/>
            <person name="Kavagutti S V."/>
        </authorList>
    </citation>
    <scope>NUCLEOTIDE SEQUENCE</scope>
</reference>
<dbReference type="GO" id="GO:0003676">
    <property type="term" value="F:nucleic acid binding"/>
    <property type="evidence" value="ECO:0007669"/>
    <property type="project" value="InterPro"/>
</dbReference>
<protein>
    <submittedName>
        <fullName evidence="5">VRR-NUC domain containing protein</fullName>
    </submittedName>
</protein>
<keyword evidence="2" id="KW-0540">Nuclease</keyword>
<organism evidence="5">
    <name type="scientific">uncultured Caudovirales phage</name>
    <dbReference type="NCBI Taxonomy" id="2100421"/>
    <lineage>
        <taxon>Viruses</taxon>
        <taxon>Duplodnaviria</taxon>
        <taxon>Heunggongvirae</taxon>
        <taxon>Uroviricota</taxon>
        <taxon>Caudoviricetes</taxon>
        <taxon>Peduoviridae</taxon>
        <taxon>Maltschvirus</taxon>
        <taxon>Maltschvirus maltsch</taxon>
    </lineage>
</organism>